<dbReference type="HAMAP" id="MF_01309_A">
    <property type="entry name" value="Ribosomal_uS3_A"/>
    <property type="match status" value="1"/>
</dbReference>
<protein>
    <recommendedName>
        <fullName evidence="6">Small ribosomal subunit protein uS3</fullName>
    </recommendedName>
</protein>
<evidence type="ECO:0000256" key="1">
    <source>
        <dbReference type="ARBA" id="ARBA00010761"/>
    </source>
</evidence>
<dbReference type="Pfam" id="PF07650">
    <property type="entry name" value="KH_2"/>
    <property type="match status" value="1"/>
</dbReference>
<evidence type="ECO:0000256" key="3">
    <source>
        <dbReference type="ARBA" id="ARBA00022884"/>
    </source>
</evidence>
<proteinExistence type="inferred from homology"/>
<dbReference type="GO" id="GO:0003735">
    <property type="term" value="F:structural constituent of ribosome"/>
    <property type="evidence" value="ECO:0007669"/>
    <property type="project" value="UniProtKB-UniRule"/>
</dbReference>
<dbReference type="InterPro" id="IPR027488">
    <property type="entry name" value="Ribosomal_uS3_arc"/>
</dbReference>
<evidence type="ECO:0000256" key="5">
    <source>
        <dbReference type="ARBA" id="ARBA00023274"/>
    </source>
</evidence>
<evidence type="ECO:0000256" key="2">
    <source>
        <dbReference type="ARBA" id="ARBA00022730"/>
    </source>
</evidence>
<dbReference type="InterPro" id="IPR015946">
    <property type="entry name" value="KH_dom-like_a/b"/>
</dbReference>
<dbReference type="GO" id="GO:0019843">
    <property type="term" value="F:rRNA binding"/>
    <property type="evidence" value="ECO:0007669"/>
    <property type="project" value="UniProtKB-UniRule"/>
</dbReference>
<dbReference type="SUPFAM" id="SSF54821">
    <property type="entry name" value="Ribosomal protein S3 C-terminal domain"/>
    <property type="match status" value="1"/>
</dbReference>
<comment type="caution">
    <text evidence="9">The sequence shown here is derived from an EMBL/GenBank/DDBJ whole genome shotgun (WGS) entry which is preliminary data.</text>
</comment>
<evidence type="ECO:0000313" key="10">
    <source>
        <dbReference type="Proteomes" id="UP000716004"/>
    </source>
</evidence>
<dbReference type="InterPro" id="IPR036419">
    <property type="entry name" value="Ribosomal_S3_C_sf"/>
</dbReference>
<keyword evidence="5 6" id="KW-0687">Ribonucleoprotein</keyword>
<dbReference type="InterPro" id="IPR005703">
    <property type="entry name" value="Ribosomal_uS3_euk/arc"/>
</dbReference>
<feature type="domain" description="KH type-2" evidence="8">
    <location>
        <begin position="17"/>
        <end position="96"/>
    </location>
</feature>
<dbReference type="PROSITE" id="PS50823">
    <property type="entry name" value="KH_TYPE_2"/>
    <property type="match status" value="1"/>
</dbReference>
<name>A0A8J7YQE2_9ARCH</name>
<dbReference type="CDD" id="cd02411">
    <property type="entry name" value="KH-II_30S_S3_arch"/>
    <property type="match status" value="1"/>
</dbReference>
<dbReference type="PANTHER" id="PTHR11760:SF32">
    <property type="entry name" value="SMALL RIBOSOMAL SUBUNIT PROTEIN US3"/>
    <property type="match status" value="1"/>
</dbReference>
<keyword evidence="2 6" id="KW-0699">rRNA-binding</keyword>
<dbReference type="GO" id="GO:0006412">
    <property type="term" value="P:translation"/>
    <property type="evidence" value="ECO:0007669"/>
    <property type="project" value="UniProtKB-UniRule"/>
</dbReference>
<dbReference type="Gene3D" id="3.30.1140.32">
    <property type="entry name" value="Ribosomal protein S3, C-terminal domain"/>
    <property type="match status" value="1"/>
</dbReference>
<sequence length="236" mass="26491">MSGERKFINENTRRVLLKEYMMKEVDRAGFGGIDIQRTPLGTRVTLITERPGLVIGRKGGVIKSLTRQMEELFDFDNPQIEVQEDQNPNLNAQIMAKKLAFALERGWHFRRAGHSTVRRIMDSGARGCQVIISGKLTGQRHRTEKFKEGHIKYCGEPKRLFMREGFAAAKLKLGVIGVKVQIMVPDARLPDEIIIKDPLKEGIEIPPEPAPLESEHPEEPQAVEAVDGGEGGEDQQ</sequence>
<dbReference type="Pfam" id="PF00189">
    <property type="entry name" value="Ribosomal_S3_C"/>
    <property type="match status" value="1"/>
</dbReference>
<dbReference type="AlphaFoldDB" id="A0A8J7YQE2"/>
<dbReference type="SUPFAM" id="SSF54814">
    <property type="entry name" value="Prokaryotic type KH domain (KH-domain type II)"/>
    <property type="match status" value="1"/>
</dbReference>
<dbReference type="GO" id="GO:0022627">
    <property type="term" value="C:cytosolic small ribosomal subunit"/>
    <property type="evidence" value="ECO:0007669"/>
    <property type="project" value="UniProtKB-UniRule"/>
</dbReference>
<feature type="region of interest" description="Disordered" evidence="7">
    <location>
        <begin position="200"/>
        <end position="236"/>
    </location>
</feature>
<dbReference type="InterPro" id="IPR009019">
    <property type="entry name" value="KH_sf_prok-type"/>
</dbReference>
<comment type="function">
    <text evidence="6">Binds the lower part of the 30S subunit head.</text>
</comment>
<evidence type="ECO:0000256" key="7">
    <source>
        <dbReference type="SAM" id="MobiDB-lite"/>
    </source>
</evidence>
<evidence type="ECO:0000259" key="8">
    <source>
        <dbReference type="PROSITE" id="PS50823"/>
    </source>
</evidence>
<keyword evidence="3 6" id="KW-0694">RNA-binding</keyword>
<dbReference type="Proteomes" id="UP000716004">
    <property type="component" value="Unassembled WGS sequence"/>
</dbReference>
<dbReference type="EMBL" id="JAGVSJ010000010">
    <property type="protein sequence ID" value="MBX8631911.1"/>
    <property type="molecule type" value="Genomic_DNA"/>
</dbReference>
<evidence type="ECO:0000256" key="4">
    <source>
        <dbReference type="ARBA" id="ARBA00022980"/>
    </source>
</evidence>
<dbReference type="Gene3D" id="3.30.300.20">
    <property type="match status" value="1"/>
</dbReference>
<dbReference type="PANTHER" id="PTHR11760">
    <property type="entry name" value="30S/40S RIBOSOMAL PROTEIN S3"/>
    <property type="match status" value="1"/>
</dbReference>
<dbReference type="InterPro" id="IPR001351">
    <property type="entry name" value="Ribosomal_uS3_C"/>
</dbReference>
<dbReference type="NCBIfam" id="NF003219">
    <property type="entry name" value="PRK04191.1"/>
    <property type="match status" value="1"/>
</dbReference>
<dbReference type="InterPro" id="IPR057258">
    <property type="entry name" value="Ribosomal_uS3"/>
</dbReference>
<dbReference type="InterPro" id="IPR004044">
    <property type="entry name" value="KH_dom_type_2"/>
</dbReference>
<comment type="subunit">
    <text evidence="6">Part of the 30S ribosomal subunit.</text>
</comment>
<evidence type="ECO:0000256" key="6">
    <source>
        <dbReference type="HAMAP-Rule" id="MF_01309"/>
    </source>
</evidence>
<dbReference type="FunFam" id="3.30.300.20:FF:000001">
    <property type="entry name" value="30S ribosomal protein S3"/>
    <property type="match status" value="1"/>
</dbReference>
<keyword evidence="4 6" id="KW-0689">Ribosomal protein</keyword>
<comment type="similarity">
    <text evidence="1 6">Belongs to the universal ribosomal protein uS3 family.</text>
</comment>
<dbReference type="NCBIfam" id="TIGR01008">
    <property type="entry name" value="uS3_euk_arch"/>
    <property type="match status" value="1"/>
</dbReference>
<gene>
    <name evidence="6" type="primary">rps3</name>
    <name evidence="9" type="ORF">J9259_05260</name>
</gene>
<evidence type="ECO:0000313" key="9">
    <source>
        <dbReference type="EMBL" id="MBX8631911.1"/>
    </source>
</evidence>
<accession>A0A8J7YQE2</accession>
<reference evidence="9" key="1">
    <citation type="submission" date="2021-04" db="EMBL/GenBank/DDBJ databases">
        <title>Genomic insights into ecological role and evolution of a novel Thermoplasmata order Candidatus Sysuiplasmatales.</title>
        <authorList>
            <person name="Yuan Y."/>
        </authorList>
    </citation>
    <scope>NUCLEOTIDE SEQUENCE</scope>
    <source>
        <strain evidence="9">YP2-bin.285</strain>
    </source>
</reference>
<organism evidence="9 10">
    <name type="scientific">Candidatus Sysuiplasma superficiale</name>
    <dbReference type="NCBI Taxonomy" id="2823368"/>
    <lineage>
        <taxon>Archaea</taxon>
        <taxon>Methanobacteriati</taxon>
        <taxon>Thermoplasmatota</taxon>
        <taxon>Thermoplasmata</taxon>
        <taxon>Candidatus Sysuiplasmatales</taxon>
        <taxon>Candidatus Sysuiplasmataceae</taxon>
        <taxon>Candidatus Sysuiplasma</taxon>
    </lineage>
</organism>